<dbReference type="STRING" id="1150626.PHAMO_470049"/>
<evidence type="ECO:0000313" key="1">
    <source>
        <dbReference type="EMBL" id="CCG42798.1"/>
    </source>
</evidence>
<dbReference type="Proteomes" id="UP000004169">
    <property type="component" value="Unassembled WGS sequence"/>
</dbReference>
<evidence type="ECO:0008006" key="3">
    <source>
        <dbReference type="Google" id="ProtNLM"/>
    </source>
</evidence>
<dbReference type="PIRSF" id="PIRSF034586">
    <property type="entry name" value="Vir_effector_SfrC"/>
    <property type="match status" value="1"/>
</dbReference>
<dbReference type="EMBL" id="CAHP01000042">
    <property type="protein sequence ID" value="CCG42798.1"/>
    <property type="molecule type" value="Genomic_DNA"/>
</dbReference>
<protein>
    <recommendedName>
        <fullName evidence="3">Virulence factor</fullName>
    </recommendedName>
</protein>
<dbReference type="RefSeq" id="WP_002730602.1">
    <property type="nucleotide sequence ID" value="NZ_CAHP01000042.1"/>
</dbReference>
<gene>
    <name evidence="1" type="ORF">PHAMO_470049</name>
</gene>
<evidence type="ECO:0000313" key="2">
    <source>
        <dbReference type="Proteomes" id="UP000004169"/>
    </source>
</evidence>
<accession>H8FWR0</accession>
<dbReference type="eggNOG" id="COG4458">
    <property type="taxonomic scope" value="Bacteria"/>
</dbReference>
<dbReference type="OrthoDB" id="1060501at2"/>
<reference evidence="1 2" key="1">
    <citation type="journal article" date="2012" name="J. Bacteriol.">
        <title>Draft Genome Sequence of the Purple Photosynthetic Bacterium Phaeospirillum molischianum DSM120, a Particularly Versatile Bacterium.</title>
        <authorList>
            <person name="Duquesne K."/>
            <person name="Prima V."/>
            <person name="Ji B."/>
            <person name="Rouy Z."/>
            <person name="Medigue C."/>
            <person name="Talla E."/>
            <person name="Sturgis J.N."/>
        </authorList>
    </citation>
    <scope>NUCLEOTIDE SEQUENCE [LARGE SCALE GENOMIC DNA]</scope>
    <source>
        <strain evidence="2">DSM120</strain>
    </source>
</reference>
<organism evidence="1 2">
    <name type="scientific">Magnetospirillum molischianum DSM 120</name>
    <dbReference type="NCBI Taxonomy" id="1150626"/>
    <lineage>
        <taxon>Bacteria</taxon>
        <taxon>Pseudomonadati</taxon>
        <taxon>Pseudomonadota</taxon>
        <taxon>Alphaproteobacteria</taxon>
        <taxon>Rhodospirillales</taxon>
        <taxon>Rhodospirillaceae</taxon>
        <taxon>Magnetospirillum</taxon>
    </lineage>
</organism>
<dbReference type="InterPro" id="IPR017030">
    <property type="entry name" value="Vir_effector_SfrC"/>
</dbReference>
<dbReference type="AlphaFoldDB" id="H8FWR0"/>
<keyword evidence="2" id="KW-1185">Reference proteome</keyword>
<name>H8FWR0_MAGML</name>
<sequence length="912" mass="100103">MTSSPESLSKRCLDMVQGVDSAVSWVKEVRAVSPQLDREADGLIDRLRRSRNMLRRLGASSGRPMSVGFFGISQAGKSYLISSLASDDKGELDTLMDGERLNFIRHVNPPGKGKEATGLVTRFTRTPPKTTPGYPVRLMLCSEADLVKILGNSFMNDFDQTKVSFDLDAARIRSRLFELEGRRQPRYTGGMSEDDVVDIKDYFEKRHSKLAEALKGDYWPTAIELAPYLQAADRAQLFAILWGDIPEMTGAYLRLREGLDRIGHPRMVDAPISALVNKSSAGEWVQTNSIMNVDILNRFGQDDHDRLGVMPILDGKPGVEVGLARSLLAALTVEMVFALEAPPQAKLLEQVDLLDFPGYRGRLCEESMDKIRQKLDGDDPMAALLLRGKVAYLFERYTDDQEMNVLVMCSASSEQNNINDLGPALDKWVRATQGGSAEERAKRRPGLAWAITKFDMRLALSPGESEDNLRSGWSGMLTAALLERFRGSEWLSNWSGNDPFNNIFLVRKPSMAASIIETADGKLGAEIGIAQSQVQRMAMMRRTFSEVEAVRKHVREPESAWDAMMALNDGGMGRLASYLEGVAIPEAKYSRIEEQVEGLCFDLSSSVLGSYFRADGADEVERKKQIVEKVLKALGQRPTSFGALLHALQPTAEHVRSLYLRADQLVVEPEPEEVMVLPVDDGLISLDDFGFGTEEVKPSPAPVLGTAAGSGRAARFSRAVISDWIGTLRELPDDHGLLRMLGLPADILQAVAEEVITGAMRYRLEEKMVAALQAAEEHAAATRNKLAGQQVLVADTLITDFVDYLGFSRLPLAERPKGDPRIPSPDGAERRVFSPVVSVKSGALPELTPKQLNYSGIYILDWFEAFRNTAIGNAGHAAGSEIPPEQNDRLGVILEQITGATLGHAPASSGAA</sequence>
<comment type="caution">
    <text evidence="1">The sequence shown here is derived from an EMBL/GenBank/DDBJ whole genome shotgun (WGS) entry which is preliminary data.</text>
</comment>
<dbReference type="Pfam" id="PF10139">
    <property type="entry name" value="Virul_Fac"/>
    <property type="match status" value="1"/>
</dbReference>
<proteinExistence type="predicted"/>